<dbReference type="InterPro" id="IPR000209">
    <property type="entry name" value="Peptidase_S8/S53_dom"/>
</dbReference>
<sequence length="500" mass="54475">MKRLMVFFIAFVLLFTFAAPQLGFGDTLKSEELPFTVVFVDETLPNNASEIIRELGGEVIYEIPEIGVIQAKAPASFVKKAVKHSSILVVTPSLITELPEIKSIPLEMDGVNLEKAVYYNMYQWDIKRVTNNGKSFELGTGNHEVVVGIIDSGIDLNHPDIQANLLPGSKNFVPKGGIYGVDLSETGNLYDVQDRNGHGTHVAGTIAGNGAILGVAPDVGIRAYRVFGAEGGAYNVWIIKALIAAANDGVNVINMSLGGIYIKGQVWWTDPDTGERIKLGNDVADYVAYMRAAKYAEKKGALIVAAAGNDGLNATNRKEVIDYANEKYSPYGYEFKGAGFYTPASLPNVVTVSATGPNDELAMYSNYGAGFVDVAAPGGNLELYYKYLNEGRFDEYINQRLYTKEFNLSSVPIVQYQYNDKGQIIGYTYVRPGYSWYVGTSMATPKASAVAALLFAKHKDASPSQVKVMLQNSAEKIGKPGKDIYFGYGLVNAYRALTMY</sequence>
<evidence type="ECO:0000259" key="8">
    <source>
        <dbReference type="Pfam" id="PF00082"/>
    </source>
</evidence>
<keyword evidence="4 6" id="KW-0720">Serine protease</keyword>
<gene>
    <name evidence="9" type="ORF">DEA61_03710</name>
</gene>
<keyword evidence="2 6" id="KW-0645">Protease</keyword>
<evidence type="ECO:0000256" key="1">
    <source>
        <dbReference type="ARBA" id="ARBA00011073"/>
    </source>
</evidence>
<evidence type="ECO:0000256" key="3">
    <source>
        <dbReference type="ARBA" id="ARBA00022801"/>
    </source>
</evidence>
<protein>
    <submittedName>
        <fullName evidence="9">Peptidase S8</fullName>
    </submittedName>
</protein>
<evidence type="ECO:0000313" key="10">
    <source>
        <dbReference type="Proteomes" id="UP000264445"/>
    </source>
</evidence>
<dbReference type="PRINTS" id="PR00723">
    <property type="entry name" value="SUBTILISIN"/>
</dbReference>
<dbReference type="PANTHER" id="PTHR43806:SF11">
    <property type="entry name" value="CEREVISIN-RELATED"/>
    <property type="match status" value="1"/>
</dbReference>
<dbReference type="RefSeq" id="WP_022587218.1">
    <property type="nucleotide sequence ID" value="NZ_DOLB01000062.1"/>
</dbReference>
<dbReference type="PROSITE" id="PS00136">
    <property type="entry name" value="SUBTILASE_ASP"/>
    <property type="match status" value="1"/>
</dbReference>
<dbReference type="Gene3D" id="3.40.50.200">
    <property type="entry name" value="Peptidase S8/S53 domain"/>
    <property type="match status" value="1"/>
</dbReference>
<comment type="caution">
    <text evidence="9">The sequence shown here is derived from an EMBL/GenBank/DDBJ whole genome shotgun (WGS) entry which is preliminary data.</text>
</comment>
<dbReference type="PROSITE" id="PS51892">
    <property type="entry name" value="SUBTILASE"/>
    <property type="match status" value="1"/>
</dbReference>
<dbReference type="InterPro" id="IPR023827">
    <property type="entry name" value="Peptidase_S8_Asp-AS"/>
</dbReference>
<evidence type="ECO:0000256" key="4">
    <source>
        <dbReference type="ARBA" id="ARBA00022825"/>
    </source>
</evidence>
<dbReference type="AlphaFoldDB" id="A0A357VL10"/>
<dbReference type="Pfam" id="PF00082">
    <property type="entry name" value="Peptidase_S8"/>
    <property type="match status" value="1"/>
</dbReference>
<keyword evidence="3 6" id="KW-0378">Hydrolase</keyword>
<dbReference type="GO" id="GO:0004252">
    <property type="term" value="F:serine-type endopeptidase activity"/>
    <property type="evidence" value="ECO:0007669"/>
    <property type="project" value="UniProtKB-UniRule"/>
</dbReference>
<dbReference type="PROSITE" id="PS00138">
    <property type="entry name" value="SUBTILASE_SER"/>
    <property type="match status" value="1"/>
</dbReference>
<dbReference type="InterPro" id="IPR015500">
    <property type="entry name" value="Peptidase_S8_subtilisin-rel"/>
</dbReference>
<organism evidence="9 10">
    <name type="scientific">Caldanaerobacter subterraneus</name>
    <dbReference type="NCBI Taxonomy" id="911092"/>
    <lineage>
        <taxon>Bacteria</taxon>
        <taxon>Bacillati</taxon>
        <taxon>Bacillota</taxon>
        <taxon>Clostridia</taxon>
        <taxon>Thermoanaerobacterales</taxon>
        <taxon>Thermoanaerobacteraceae</taxon>
        <taxon>Caldanaerobacter</taxon>
    </lineage>
</organism>
<evidence type="ECO:0000256" key="7">
    <source>
        <dbReference type="RuleBase" id="RU003355"/>
    </source>
</evidence>
<dbReference type="EMBL" id="DOLB01000062">
    <property type="protein sequence ID" value="HBT48952.1"/>
    <property type="molecule type" value="Genomic_DNA"/>
</dbReference>
<dbReference type="PANTHER" id="PTHR43806">
    <property type="entry name" value="PEPTIDASE S8"/>
    <property type="match status" value="1"/>
</dbReference>
<reference evidence="9 10" key="1">
    <citation type="journal article" date="2018" name="Nat. Biotechnol.">
        <title>A standardized bacterial taxonomy based on genome phylogeny substantially revises the tree of life.</title>
        <authorList>
            <person name="Parks D.H."/>
            <person name="Chuvochina M."/>
            <person name="Waite D.W."/>
            <person name="Rinke C."/>
            <person name="Skarshewski A."/>
            <person name="Chaumeil P.A."/>
            <person name="Hugenholtz P."/>
        </authorList>
    </citation>
    <scope>NUCLEOTIDE SEQUENCE [LARGE SCALE GENOMIC DNA]</scope>
    <source>
        <strain evidence="9">UBA12544</strain>
    </source>
</reference>
<dbReference type="Proteomes" id="UP000264445">
    <property type="component" value="Unassembled WGS sequence"/>
</dbReference>
<dbReference type="PROSITE" id="PS00137">
    <property type="entry name" value="SUBTILASE_HIS"/>
    <property type="match status" value="1"/>
</dbReference>
<dbReference type="InterPro" id="IPR023828">
    <property type="entry name" value="Peptidase_S8_Ser-AS"/>
</dbReference>
<dbReference type="InterPro" id="IPR036852">
    <property type="entry name" value="Peptidase_S8/S53_dom_sf"/>
</dbReference>
<evidence type="ECO:0000256" key="5">
    <source>
        <dbReference type="PIRSR" id="PIRSR615500-1"/>
    </source>
</evidence>
<dbReference type="SUPFAM" id="SSF52743">
    <property type="entry name" value="Subtilisin-like"/>
    <property type="match status" value="1"/>
</dbReference>
<dbReference type="InterPro" id="IPR050131">
    <property type="entry name" value="Peptidase_S8_subtilisin-like"/>
</dbReference>
<dbReference type="InterPro" id="IPR022398">
    <property type="entry name" value="Peptidase_S8_His-AS"/>
</dbReference>
<evidence type="ECO:0000256" key="2">
    <source>
        <dbReference type="ARBA" id="ARBA00022670"/>
    </source>
</evidence>
<evidence type="ECO:0000313" key="9">
    <source>
        <dbReference type="EMBL" id="HBT48952.1"/>
    </source>
</evidence>
<feature type="active site" description="Charge relay system" evidence="5 6">
    <location>
        <position position="198"/>
    </location>
</feature>
<name>A0A357VL10_9THEO</name>
<feature type="active site" description="Charge relay system" evidence="5 6">
    <location>
        <position position="151"/>
    </location>
</feature>
<accession>A0A357VL10</accession>
<dbReference type="GO" id="GO:0006508">
    <property type="term" value="P:proteolysis"/>
    <property type="evidence" value="ECO:0007669"/>
    <property type="project" value="UniProtKB-KW"/>
</dbReference>
<dbReference type="CDD" id="cd07482">
    <property type="entry name" value="Peptidases_S8_Lantibiotic_specific_protease"/>
    <property type="match status" value="1"/>
</dbReference>
<comment type="similarity">
    <text evidence="1 6 7">Belongs to the peptidase S8 family.</text>
</comment>
<dbReference type="InterPro" id="IPR008357">
    <property type="entry name" value="Lanit_process"/>
</dbReference>
<proteinExistence type="inferred from homology"/>
<feature type="domain" description="Peptidase S8/S53" evidence="8">
    <location>
        <begin position="143"/>
        <end position="489"/>
    </location>
</feature>
<evidence type="ECO:0000256" key="6">
    <source>
        <dbReference type="PROSITE-ProRule" id="PRU01240"/>
    </source>
</evidence>
<feature type="active site" description="Charge relay system" evidence="5 6">
    <location>
        <position position="441"/>
    </location>
</feature>